<dbReference type="EMBL" id="CP101914">
    <property type="protein sequence ID" value="UUI01212.1"/>
    <property type="molecule type" value="Genomic_DNA"/>
</dbReference>
<dbReference type="PANTHER" id="PTHR43259">
    <property type="entry name" value="SPT10P"/>
    <property type="match status" value="1"/>
</dbReference>
<protein>
    <submittedName>
        <fullName evidence="2">GNAT family N-acetyltransferase</fullName>
    </submittedName>
</protein>
<dbReference type="InterPro" id="IPR000182">
    <property type="entry name" value="GNAT_dom"/>
</dbReference>
<evidence type="ECO:0000313" key="3">
    <source>
        <dbReference type="Proteomes" id="UP001059773"/>
    </source>
</evidence>
<dbReference type="Proteomes" id="UP001059773">
    <property type="component" value="Chromosome"/>
</dbReference>
<organism evidence="2 3">
    <name type="scientific">Oceanobacillus jeddahense</name>
    <dbReference type="NCBI Taxonomy" id="1462527"/>
    <lineage>
        <taxon>Bacteria</taxon>
        <taxon>Bacillati</taxon>
        <taxon>Bacillota</taxon>
        <taxon>Bacilli</taxon>
        <taxon>Bacillales</taxon>
        <taxon>Bacillaceae</taxon>
        <taxon>Oceanobacillus</taxon>
    </lineage>
</organism>
<dbReference type="Pfam" id="PF00583">
    <property type="entry name" value="Acetyltransf_1"/>
    <property type="match status" value="1"/>
</dbReference>
<dbReference type="InterPro" id="IPR016181">
    <property type="entry name" value="Acyl_CoA_acyltransferase"/>
</dbReference>
<keyword evidence="3" id="KW-1185">Reference proteome</keyword>
<name>A0ABY5JP12_9BACI</name>
<dbReference type="PANTHER" id="PTHR43259:SF1">
    <property type="entry name" value="N-ACETYLTRANSFERASE DOMAIN-CONTAINING PROTEIN"/>
    <property type="match status" value="1"/>
</dbReference>
<dbReference type="Gene3D" id="3.40.630.30">
    <property type="match status" value="1"/>
</dbReference>
<dbReference type="RefSeq" id="WP_256706645.1">
    <property type="nucleotide sequence ID" value="NZ_CP101914.1"/>
</dbReference>
<proteinExistence type="predicted"/>
<gene>
    <name evidence="2" type="ORF">NP439_14205</name>
</gene>
<feature type="domain" description="N-acetyltransferase" evidence="1">
    <location>
        <begin position="5"/>
        <end position="147"/>
    </location>
</feature>
<accession>A0ABY5JP12</accession>
<dbReference type="PROSITE" id="PS51186">
    <property type="entry name" value="GNAT"/>
    <property type="match status" value="1"/>
</dbReference>
<reference evidence="2" key="1">
    <citation type="submission" date="2022-07" db="EMBL/GenBank/DDBJ databases">
        <title>FELIX.</title>
        <authorList>
            <person name="Wan K.H."/>
            <person name="Park S."/>
            <person name="Lawrence Q."/>
            <person name="Eichenberger J.P."/>
            <person name="Booth B.W."/>
            <person name="Piaggio A.J."/>
            <person name="Chandler J.C."/>
            <person name="Franklin A.B."/>
            <person name="Celniker S.E."/>
        </authorList>
    </citation>
    <scope>NUCLEOTIDE SEQUENCE</scope>
    <source>
        <strain evidence="2">QA-1986 374</strain>
    </source>
</reference>
<dbReference type="SUPFAM" id="SSF55729">
    <property type="entry name" value="Acyl-CoA N-acyltransferases (Nat)"/>
    <property type="match status" value="1"/>
</dbReference>
<evidence type="ECO:0000259" key="1">
    <source>
        <dbReference type="PROSITE" id="PS51186"/>
    </source>
</evidence>
<evidence type="ECO:0000313" key="2">
    <source>
        <dbReference type="EMBL" id="UUI01212.1"/>
    </source>
</evidence>
<dbReference type="CDD" id="cd04301">
    <property type="entry name" value="NAT_SF"/>
    <property type="match status" value="1"/>
</dbReference>
<dbReference type="InterPro" id="IPR052829">
    <property type="entry name" value="N-acetyltransferase_domain"/>
</dbReference>
<sequence>MNYNIEILLENNEQFADFLDKKIKEFNNEHSVYHKEKRKKGAIEPINIIVSDGEGNWIGGLNADVYWGWIEINDFWFHDAYRGKGLGSQLLDKAENIAKEKEAKKALLTTFEFQARTYYEMKGYQVVGEIKDYPPGSNYYTMVKTFIQ</sequence>